<evidence type="ECO:0000313" key="10">
    <source>
        <dbReference type="Proteomes" id="UP001337305"/>
    </source>
</evidence>
<evidence type="ECO:0000313" key="9">
    <source>
        <dbReference type="EMBL" id="MEF3835716.1"/>
    </source>
</evidence>
<evidence type="ECO:0000256" key="4">
    <source>
        <dbReference type="ARBA" id="ARBA00022989"/>
    </source>
</evidence>
<evidence type="ECO:0000256" key="1">
    <source>
        <dbReference type="ARBA" id="ARBA00004651"/>
    </source>
</evidence>
<feature type="transmembrane region" description="Helical" evidence="6">
    <location>
        <begin position="676"/>
        <end position="697"/>
    </location>
</feature>
<feature type="transmembrane region" description="Helical" evidence="6">
    <location>
        <begin position="338"/>
        <end position="361"/>
    </location>
</feature>
<dbReference type="Proteomes" id="UP001337305">
    <property type="component" value="Unassembled WGS sequence"/>
</dbReference>
<comment type="caution">
    <text evidence="9">The sequence shown here is derived from an EMBL/GenBank/DDBJ whole genome shotgun (WGS) entry which is preliminary data.</text>
</comment>
<evidence type="ECO:0000256" key="2">
    <source>
        <dbReference type="ARBA" id="ARBA00022475"/>
    </source>
</evidence>
<keyword evidence="3 6" id="KW-0812">Transmembrane</keyword>
<feature type="domain" description="ABC3 transporter permease C-terminal" evidence="7">
    <location>
        <begin position="293"/>
        <end position="405"/>
    </location>
</feature>
<feature type="domain" description="MacB-like periplasmic core" evidence="8">
    <location>
        <begin position="20"/>
        <end position="244"/>
    </location>
</feature>
<evidence type="ECO:0000259" key="8">
    <source>
        <dbReference type="Pfam" id="PF12704"/>
    </source>
</evidence>
<keyword evidence="2" id="KW-1003">Cell membrane</keyword>
<evidence type="ECO:0000256" key="6">
    <source>
        <dbReference type="SAM" id="Phobius"/>
    </source>
</evidence>
<proteinExistence type="predicted"/>
<keyword evidence="5 6" id="KW-0472">Membrane</keyword>
<dbReference type="Pfam" id="PF02687">
    <property type="entry name" value="FtsX"/>
    <property type="match status" value="2"/>
</dbReference>
<dbReference type="EMBL" id="JAODOP010000004">
    <property type="protein sequence ID" value="MEF3835716.1"/>
    <property type="molecule type" value="Genomic_DNA"/>
</dbReference>
<gene>
    <name evidence="9" type="ORF">N1F79_21505</name>
</gene>
<dbReference type="PANTHER" id="PTHR30572:SF18">
    <property type="entry name" value="ABC-TYPE MACROLIDE FAMILY EXPORT SYSTEM PERMEASE COMPONENT 2"/>
    <property type="match status" value="1"/>
</dbReference>
<evidence type="ECO:0000256" key="5">
    <source>
        <dbReference type="ARBA" id="ARBA00023136"/>
    </source>
</evidence>
<feature type="domain" description="ABC3 transporter permease C-terminal" evidence="7">
    <location>
        <begin position="676"/>
        <end position="789"/>
    </location>
</feature>
<accession>A0ABU7XY96</accession>
<evidence type="ECO:0000259" key="7">
    <source>
        <dbReference type="Pfam" id="PF02687"/>
    </source>
</evidence>
<dbReference type="InterPro" id="IPR003838">
    <property type="entry name" value="ABC3_permease_C"/>
</dbReference>
<protein>
    <submittedName>
        <fullName evidence="9">ABC transporter permease</fullName>
    </submittedName>
</protein>
<reference evidence="9 10" key="1">
    <citation type="submission" date="2022-09" db="EMBL/GenBank/DDBJ databases">
        <title>Genome sequencing of Flavivirga sp. MEBiC05379.</title>
        <authorList>
            <person name="Oh H.-M."/>
            <person name="Kwon K.K."/>
            <person name="Park M.J."/>
            <person name="Yang S.-H."/>
        </authorList>
    </citation>
    <scope>NUCLEOTIDE SEQUENCE [LARGE SCALE GENOMIC DNA]</scope>
    <source>
        <strain evidence="9 10">MEBiC05379</strain>
    </source>
</reference>
<keyword evidence="4 6" id="KW-1133">Transmembrane helix</keyword>
<dbReference type="InterPro" id="IPR025857">
    <property type="entry name" value="MacB_PCD"/>
</dbReference>
<feature type="transmembrane region" description="Helical" evidence="6">
    <location>
        <begin position="757"/>
        <end position="782"/>
    </location>
</feature>
<dbReference type="Pfam" id="PF12704">
    <property type="entry name" value="MacB_PCD"/>
    <property type="match status" value="2"/>
</dbReference>
<feature type="domain" description="MacB-like periplasmic core" evidence="8">
    <location>
        <begin position="441"/>
        <end position="612"/>
    </location>
</feature>
<feature type="transmembrane region" description="Helical" evidence="6">
    <location>
        <begin position="381"/>
        <end position="404"/>
    </location>
</feature>
<dbReference type="PANTHER" id="PTHR30572">
    <property type="entry name" value="MEMBRANE COMPONENT OF TRANSPORTER-RELATED"/>
    <property type="match status" value="1"/>
</dbReference>
<dbReference type="RefSeq" id="WP_303307996.1">
    <property type="nucleotide sequence ID" value="NZ_JAODOP010000004.1"/>
</dbReference>
<comment type="subcellular location">
    <subcellularLocation>
        <location evidence="1">Cell membrane</location>
        <topology evidence="1">Multi-pass membrane protein</topology>
    </subcellularLocation>
</comment>
<name>A0ABU7XY96_9FLAO</name>
<feature type="transmembrane region" description="Helical" evidence="6">
    <location>
        <begin position="21"/>
        <end position="42"/>
    </location>
</feature>
<feature type="transmembrane region" description="Helical" evidence="6">
    <location>
        <begin position="425"/>
        <end position="448"/>
    </location>
</feature>
<feature type="transmembrane region" description="Helical" evidence="6">
    <location>
        <begin position="287"/>
        <end position="309"/>
    </location>
</feature>
<dbReference type="InterPro" id="IPR050250">
    <property type="entry name" value="Macrolide_Exporter_MacB"/>
</dbReference>
<feature type="transmembrane region" description="Helical" evidence="6">
    <location>
        <begin position="725"/>
        <end position="745"/>
    </location>
</feature>
<keyword evidence="10" id="KW-1185">Reference proteome</keyword>
<evidence type="ECO:0000256" key="3">
    <source>
        <dbReference type="ARBA" id="ARBA00022692"/>
    </source>
</evidence>
<sequence>MVRNYFKIAWRNLIKNRSLSFINISGLALGMAVVILIGLWIYDEITFDQNHENYDRIAHVLMHKTANGNKRTRMTMPFPLGNELRDKYGDSFDYVVMSSFHGDNILSVDNKSLSKYGGFMEPDALRMLSLKMVYGDWDGLKTPNSVVISRSTAKAFFGDVNPVGKSIKISNLLNVFVTGVYQDIPFNARFNDLEFIAPWELYVTSYDWVRYARDNNLWDNNSYQLFVQIADDTTMKSVNTKIKDAVYDNLPDYSKRNHPELVLHPMKDWHLRSNWKNGANIGGFIQYVWLFGIVGLFVLLLACINFMNLSTAQSEKRAKEVGVLKSIGSSKRQLINQFLSESFLVVVLAFMLAVSLVFLVIPAFNQLADKQIIFPYKNMSFWIMNMGFILVTSIIAGSYPAFYLSSFRPVKVLKGTFKAGKTATSFRKTLVVIQFTVSVILVIGTIVVKKQIEYSKNRPIGYEKNRLVMIEKVTEDYEGKYNFLRSELLNTRAIIEMSESSSPLTDVWSSGGGFEWEGKDPNFLTNIVTVCVSHDYGNTVGWNLVKGRDFSRAFSTDSTAFVLNEAAVKYMGIKDPIGKTIRWNNQEHQVIGVVKDILVESPFESVKQAVYMIKYDNTNWIELKLNPNKSANESLVAIKTIFRKHIPNVPFEYQFVDDAFSKKFVAEERIRKLSTIFTFFAIFISCLGLFGLASFLIEQRTKEIGIRKVVGASVFNLWQLLSKDFLKLVILAIIIAIPIAYYGVVNWLNNYEYRTEVSWWVFAITGIGALTITILTVSLQAIKAANTNPIKSLKTE</sequence>
<organism evidence="9 10">
    <name type="scientific">Flavivirga spongiicola</name>
    <dbReference type="NCBI Taxonomy" id="421621"/>
    <lineage>
        <taxon>Bacteria</taxon>
        <taxon>Pseudomonadati</taxon>
        <taxon>Bacteroidota</taxon>
        <taxon>Flavobacteriia</taxon>
        <taxon>Flavobacteriales</taxon>
        <taxon>Flavobacteriaceae</taxon>
        <taxon>Flavivirga</taxon>
    </lineage>
</organism>